<dbReference type="InterPro" id="IPR036871">
    <property type="entry name" value="PX_dom_sf"/>
</dbReference>
<reference evidence="5 6" key="1">
    <citation type="submission" date="2024-09" db="EMBL/GenBank/DDBJ databases">
        <title>A chromosome-level genome assembly of Gray's grenadier anchovy, Coilia grayii.</title>
        <authorList>
            <person name="Fu Z."/>
        </authorList>
    </citation>
    <scope>NUCLEOTIDE SEQUENCE [LARGE SCALE GENOMIC DNA]</scope>
    <source>
        <strain evidence="5">G4</strain>
        <tissue evidence="5">Muscle</tissue>
    </source>
</reference>
<dbReference type="AlphaFoldDB" id="A0ABD1IQD1"/>
<feature type="region of interest" description="Disordered" evidence="2">
    <location>
        <begin position="338"/>
        <end position="359"/>
    </location>
</feature>
<feature type="region of interest" description="Disordered" evidence="2">
    <location>
        <begin position="782"/>
        <end position="805"/>
    </location>
</feature>
<feature type="compositionally biased region" description="Low complexity" evidence="2">
    <location>
        <begin position="340"/>
        <end position="350"/>
    </location>
</feature>
<feature type="compositionally biased region" description="Basic and acidic residues" evidence="2">
    <location>
        <begin position="580"/>
        <end position="601"/>
    </location>
</feature>
<evidence type="ECO:0008006" key="7">
    <source>
        <dbReference type="Google" id="ProtNLM"/>
    </source>
</evidence>
<accession>A0ABD1IQD1</accession>
<sequence length="874" mass="98075">MYLKRSLVATVFGFMWYFSDYGQVTLQLSLLICVLFSLNFFRRSVECSTQTDELAENRPCQEVNEEVLCSGDGSTITSLQEEPLHGLQYLNVKRSLQQVFECAYAQSVLPWYSVPEPTSSQPLHGALKTEFDLFVDRLIRRARDFDLRAASVGCIRILTQHLHNAKQSTGAPLFGSRAEETAVLRVFSEALVRNLLPETMWDLELYRCILNEVVAVKVLDLLVTWLSDPDNLNQLVVSQLDGVALSRSVQDLCESEREGGASSPETEDAGASADDAEDVPKKKERRGKRLKEGWTKFLEKMKSKKAKKKELKKREQELMRRALANQSPACLVQECGGGSSSECSSRSQMDSDSEEDSDLESYLTSVQEDMMEFKLSYEMWRVGNWIVAVNNVQQENEELCFTVHLEERDNPDNLHWDVIKTQKDLLYFHSRWQDMSGLPSISAIVDDRGKDLDEAFQEEAKATLQNFLQELVADPHIGHSQPVFQFLCPLDKLLSEEEPCGGVWGLLSGIACFLTPPHEEEEHTGPVADVGAGDMKTAAVVHEPEVAHLTVENNQEEHAEKDTTEPQPPSLNSVSPTDPNNKDCSDPNNKDYTDPSEEREPALTNVNGPEELEEAGDPSGAIISGVSSIADSFDELLAKAKAVIPKTTIMNQTSDSTSITLNDSLSQLGNKISKRDKLLNKMSAGRHRNKGRDQGCLAKENSPPQTPLEKNANQSWEHLEATKAIFDLFKEISGNSFILNIFDAILKPVMPLVKKKVNSFLDRMNPTEEQVASYIDIAREKQWPNGGSAGGKSSPRSPEEMSDTRERAQQLINTRYSNYLILKKTDVETVFRIFQETEENKKLVYMLLSFLLHEFLPGEPAIHVIAQVYVKDII</sequence>
<dbReference type="PANTHER" id="PTHR22775:SF48">
    <property type="entry name" value="SORTING NEXIN-25"/>
    <property type="match status" value="1"/>
</dbReference>
<feature type="domain" description="PXA" evidence="3">
    <location>
        <begin position="176"/>
        <end position="238"/>
    </location>
</feature>
<dbReference type="Proteomes" id="UP001591681">
    <property type="component" value="Unassembled WGS sequence"/>
</dbReference>
<feature type="region of interest" description="Disordered" evidence="2">
    <location>
        <begin position="680"/>
        <end position="711"/>
    </location>
</feature>
<organism evidence="5 6">
    <name type="scientific">Coilia grayii</name>
    <name type="common">Gray's grenadier anchovy</name>
    <dbReference type="NCBI Taxonomy" id="363190"/>
    <lineage>
        <taxon>Eukaryota</taxon>
        <taxon>Metazoa</taxon>
        <taxon>Chordata</taxon>
        <taxon>Craniata</taxon>
        <taxon>Vertebrata</taxon>
        <taxon>Euteleostomi</taxon>
        <taxon>Actinopterygii</taxon>
        <taxon>Neopterygii</taxon>
        <taxon>Teleostei</taxon>
        <taxon>Clupei</taxon>
        <taxon>Clupeiformes</taxon>
        <taxon>Clupeoidei</taxon>
        <taxon>Engraulidae</taxon>
        <taxon>Coilinae</taxon>
        <taxon>Coilia</taxon>
    </lineage>
</organism>
<feature type="domain" description="Sorting nexin C-terminal" evidence="4">
    <location>
        <begin position="751"/>
        <end position="814"/>
    </location>
</feature>
<dbReference type="EMBL" id="JBHFQA010000024">
    <property type="protein sequence ID" value="KAL2077210.1"/>
    <property type="molecule type" value="Genomic_DNA"/>
</dbReference>
<feature type="compositionally biased region" description="Polar residues" evidence="2">
    <location>
        <begin position="570"/>
        <end position="579"/>
    </location>
</feature>
<evidence type="ECO:0000259" key="3">
    <source>
        <dbReference type="Pfam" id="PF02194"/>
    </source>
</evidence>
<proteinExistence type="inferred from homology"/>
<dbReference type="SUPFAM" id="SSF64268">
    <property type="entry name" value="PX domain"/>
    <property type="match status" value="1"/>
</dbReference>
<dbReference type="InterPro" id="IPR003114">
    <property type="entry name" value="Phox_assoc"/>
</dbReference>
<name>A0ABD1IQD1_9TELE</name>
<dbReference type="Pfam" id="PF08628">
    <property type="entry name" value="Nexin_C"/>
    <property type="match status" value="1"/>
</dbReference>
<protein>
    <recommendedName>
        <fullName evidence="7">PXA domain-containing protein</fullName>
    </recommendedName>
</protein>
<comment type="similarity">
    <text evidence="1">Belongs to the sorting nexin family.</text>
</comment>
<comment type="caution">
    <text evidence="5">The sequence shown here is derived from an EMBL/GenBank/DDBJ whole genome shotgun (WGS) entry which is preliminary data.</text>
</comment>
<evidence type="ECO:0000256" key="2">
    <source>
        <dbReference type="SAM" id="MobiDB-lite"/>
    </source>
</evidence>
<keyword evidence="6" id="KW-1185">Reference proteome</keyword>
<dbReference type="Pfam" id="PF02194">
    <property type="entry name" value="PXA"/>
    <property type="match status" value="1"/>
</dbReference>
<evidence type="ECO:0000256" key="1">
    <source>
        <dbReference type="ARBA" id="ARBA00010883"/>
    </source>
</evidence>
<dbReference type="Gene3D" id="3.30.1520.10">
    <property type="entry name" value="Phox-like domain"/>
    <property type="match status" value="1"/>
</dbReference>
<feature type="region of interest" description="Disordered" evidence="2">
    <location>
        <begin position="254"/>
        <end position="287"/>
    </location>
</feature>
<dbReference type="InterPro" id="IPR013937">
    <property type="entry name" value="Sorting_nexin_C"/>
</dbReference>
<evidence type="ECO:0000313" key="6">
    <source>
        <dbReference type="Proteomes" id="UP001591681"/>
    </source>
</evidence>
<feature type="compositionally biased region" description="Basic and acidic residues" evidence="2">
    <location>
        <begin position="555"/>
        <end position="564"/>
    </location>
</feature>
<feature type="region of interest" description="Disordered" evidence="2">
    <location>
        <begin position="554"/>
        <end position="603"/>
    </location>
</feature>
<evidence type="ECO:0000259" key="4">
    <source>
        <dbReference type="Pfam" id="PF08628"/>
    </source>
</evidence>
<dbReference type="PANTHER" id="PTHR22775">
    <property type="entry name" value="SORTING NEXIN"/>
    <property type="match status" value="1"/>
</dbReference>
<evidence type="ECO:0000313" key="5">
    <source>
        <dbReference type="EMBL" id="KAL2077210.1"/>
    </source>
</evidence>
<gene>
    <name evidence="5" type="ORF">ACEWY4_026714</name>
</gene>